<gene>
    <name evidence="2" type="ORF">CK203_062614</name>
</gene>
<proteinExistence type="predicted"/>
<dbReference type="EMBL" id="QGNW01000691">
    <property type="protein sequence ID" value="RVW65233.1"/>
    <property type="molecule type" value="Genomic_DNA"/>
</dbReference>
<name>A0A438FZ34_VITVI</name>
<dbReference type="AlphaFoldDB" id="A0A438FZ34"/>
<reference evidence="2 3" key="1">
    <citation type="journal article" date="2018" name="PLoS Genet.">
        <title>Population sequencing reveals clonal diversity and ancestral inbreeding in the grapevine cultivar Chardonnay.</title>
        <authorList>
            <person name="Roach M.J."/>
            <person name="Johnson D.L."/>
            <person name="Bohlmann J."/>
            <person name="van Vuuren H.J."/>
            <person name="Jones S.J."/>
            <person name="Pretorius I.S."/>
            <person name="Schmidt S.A."/>
            <person name="Borneman A.R."/>
        </authorList>
    </citation>
    <scope>NUCLEOTIDE SEQUENCE [LARGE SCALE GENOMIC DNA]</scope>
    <source>
        <strain evidence="3">cv. Chardonnay</strain>
        <tissue evidence="2">Leaf</tissue>
    </source>
</reference>
<organism evidence="2 3">
    <name type="scientific">Vitis vinifera</name>
    <name type="common">Grape</name>
    <dbReference type="NCBI Taxonomy" id="29760"/>
    <lineage>
        <taxon>Eukaryota</taxon>
        <taxon>Viridiplantae</taxon>
        <taxon>Streptophyta</taxon>
        <taxon>Embryophyta</taxon>
        <taxon>Tracheophyta</taxon>
        <taxon>Spermatophyta</taxon>
        <taxon>Magnoliopsida</taxon>
        <taxon>eudicotyledons</taxon>
        <taxon>Gunneridae</taxon>
        <taxon>Pentapetalae</taxon>
        <taxon>rosids</taxon>
        <taxon>Vitales</taxon>
        <taxon>Vitaceae</taxon>
        <taxon>Viteae</taxon>
        <taxon>Vitis</taxon>
    </lineage>
</organism>
<evidence type="ECO:0000256" key="1">
    <source>
        <dbReference type="SAM" id="MobiDB-lite"/>
    </source>
</evidence>
<evidence type="ECO:0000313" key="3">
    <source>
        <dbReference type="Proteomes" id="UP000288805"/>
    </source>
</evidence>
<sequence length="429" mass="48982">MQRVAYHWRDEVPHDSLLPPPPPPDQTKPQASPYQLHDQSEVLPPTVEHTTVSKDTHAHIDHIEHRIRQLRVSESLVVWDDLDSIPVASLPAFMMPDIERWSRKELEALRQRSDESISSFISYFRSLISALYDVEDDILKGLWSDSSPVDAKGKKPIGRQRSDVGTITSTSQRPLRCHQPILQPIGTYLSYSPDQYRPQAPHQPYDQTYPSPTLVQPCYAVSGTKRPPVPYPALFSKLGMSLSQTLWKLTNAGLLMLLAPRSLSQPIPPQFRMDLHWFGSSVTTNPLLAHTSHIVPLPAGDIHFMDFIEPDDCIHMLSWDDSEPEPIVVDESYESLFILSRDLDETVTHDVQYVIHRGRVMARAFKKQVKPRPLQRGDLVLKVIQGLIRDPRGKFRPNWSGPYFIRELTLEGTAWLMDLDGNRFSSQLM</sequence>
<accession>A0A438FZ34</accession>
<comment type="caution">
    <text evidence="2">The sequence shown here is derived from an EMBL/GenBank/DDBJ whole genome shotgun (WGS) entry which is preliminary data.</text>
</comment>
<protein>
    <submittedName>
        <fullName evidence="2">Uncharacterized protein</fullName>
    </submittedName>
</protein>
<feature type="region of interest" description="Disordered" evidence="1">
    <location>
        <begin position="150"/>
        <end position="170"/>
    </location>
</feature>
<feature type="region of interest" description="Disordered" evidence="1">
    <location>
        <begin position="1"/>
        <end position="33"/>
    </location>
</feature>
<dbReference type="Proteomes" id="UP000288805">
    <property type="component" value="Unassembled WGS sequence"/>
</dbReference>
<evidence type="ECO:0000313" key="2">
    <source>
        <dbReference type="EMBL" id="RVW65233.1"/>
    </source>
</evidence>